<organism evidence="1 2">
    <name type="scientific">candidate division MSBL1 archaeon SCGC-AAA261F19</name>
    <dbReference type="NCBI Taxonomy" id="1698275"/>
    <lineage>
        <taxon>Archaea</taxon>
        <taxon>Methanobacteriati</taxon>
        <taxon>Methanobacteriota</taxon>
        <taxon>candidate division MSBL1</taxon>
    </lineage>
</organism>
<name>A0A133VBL2_9EURY</name>
<dbReference type="Pfam" id="PF01663">
    <property type="entry name" value="Phosphodiest"/>
    <property type="match status" value="1"/>
</dbReference>
<keyword evidence="2" id="KW-1185">Reference proteome</keyword>
<reference evidence="1 2" key="1">
    <citation type="journal article" date="2016" name="Sci. Rep.">
        <title>Metabolic traits of an uncultured archaeal lineage -MSBL1- from brine pools of the Red Sea.</title>
        <authorList>
            <person name="Mwirichia R."/>
            <person name="Alam I."/>
            <person name="Rashid M."/>
            <person name="Vinu M."/>
            <person name="Ba-Alawi W."/>
            <person name="Anthony Kamau A."/>
            <person name="Kamanda Ngugi D."/>
            <person name="Goker M."/>
            <person name="Klenk H.P."/>
            <person name="Bajic V."/>
            <person name="Stingl U."/>
        </authorList>
    </citation>
    <scope>NUCLEOTIDE SEQUENCE [LARGE SCALE GENOMIC DNA]</scope>
    <source>
        <strain evidence="1">SCGC-AAA261F19</strain>
    </source>
</reference>
<dbReference type="PANTHER" id="PTHR10151:SF120">
    <property type="entry name" value="BIS(5'-ADENOSYL)-TRIPHOSPHATASE"/>
    <property type="match status" value="1"/>
</dbReference>
<dbReference type="AlphaFoldDB" id="A0A133VBL2"/>
<sequence>MASKKKTVVIGIDGCPLFLLQNLCDKGKLPNISHLMEEGICGKLKSTNPPVSFPAWKSYATGSNPESMGVFNFVDINLEKGDFRFNDSRSVQLPEIWDVLGEHDKRSLVVNMPGTTPPYEIPGVLVSGPFSDSLRTFPRRYSDKIISEIGEVKINPQHSRWEEFYKPREWLKEAYKCIKDKFRLAKLLLNNEKFDFLHLTIFHIDGIFHQFWSNEASPEKEVMKGLKLIDEGIGEIYTPDYNFFIISDHGHFPVRAQMDLNKWLVKRDFLKISENGSFVERIAELLNLTRQRIGKNPWIPILRACKKISKGSGLPNKNLRRSMSWLIQNMNPESKSIANTGGSIHINRKRIGQDYEKFKQSIERELQEIHIPGSKTSFNVKQKDSADPFAPDLVLLPPRGAYTADGIHLKGNLWSLKGEIYDAQGCPLMSDHTREGTLIASGPELKKDKSISADITDVMPTILHLLGCCIPEKVDGEVLDIFGEGTEPKKRGTTYERFEHERKYAEGEGEELIKKRLEELGYF</sequence>
<accession>A0A133VBL2</accession>
<dbReference type="Gene3D" id="3.40.720.10">
    <property type="entry name" value="Alkaline Phosphatase, subunit A"/>
    <property type="match status" value="2"/>
</dbReference>
<proteinExistence type="predicted"/>
<dbReference type="EMBL" id="LHXZ01000002">
    <property type="protein sequence ID" value="KXB03841.1"/>
    <property type="molecule type" value="Genomic_DNA"/>
</dbReference>
<dbReference type="Proteomes" id="UP000070565">
    <property type="component" value="Unassembled WGS sequence"/>
</dbReference>
<dbReference type="SUPFAM" id="SSF53649">
    <property type="entry name" value="Alkaline phosphatase-like"/>
    <property type="match status" value="1"/>
</dbReference>
<dbReference type="GO" id="GO:0016787">
    <property type="term" value="F:hydrolase activity"/>
    <property type="evidence" value="ECO:0007669"/>
    <property type="project" value="UniProtKB-ARBA"/>
</dbReference>
<dbReference type="InterPro" id="IPR002591">
    <property type="entry name" value="Phosphodiest/P_Trfase"/>
</dbReference>
<evidence type="ECO:0008006" key="3">
    <source>
        <dbReference type="Google" id="ProtNLM"/>
    </source>
</evidence>
<gene>
    <name evidence="1" type="ORF">AKJ45_00270</name>
</gene>
<evidence type="ECO:0000313" key="1">
    <source>
        <dbReference type="EMBL" id="KXB03841.1"/>
    </source>
</evidence>
<dbReference type="PANTHER" id="PTHR10151">
    <property type="entry name" value="ECTONUCLEOTIDE PYROPHOSPHATASE/PHOSPHODIESTERASE"/>
    <property type="match status" value="1"/>
</dbReference>
<protein>
    <recommendedName>
        <fullName evidence="3">Nucleotide pyrophosphatase</fullName>
    </recommendedName>
</protein>
<comment type="caution">
    <text evidence="1">The sequence shown here is derived from an EMBL/GenBank/DDBJ whole genome shotgun (WGS) entry which is preliminary data.</text>
</comment>
<evidence type="ECO:0000313" key="2">
    <source>
        <dbReference type="Proteomes" id="UP000070565"/>
    </source>
</evidence>
<dbReference type="InterPro" id="IPR017850">
    <property type="entry name" value="Alkaline_phosphatase_core_sf"/>
</dbReference>